<accession>A0A1V4EWD0</accession>
<dbReference type="AlphaFoldDB" id="A0A1V4EWD0"/>
<keyword evidence="2" id="KW-1185">Reference proteome</keyword>
<name>A0A1V4EWD0_9BACL</name>
<comment type="caution">
    <text evidence="1">The sequence shown here is derived from an EMBL/GenBank/DDBJ whole genome shotgun (WGS) entry which is preliminary data.</text>
</comment>
<dbReference type="RefSeq" id="WP_079289996.1">
    <property type="nucleotide sequence ID" value="NZ_MWPS01000010.1"/>
</dbReference>
<gene>
    <name evidence="1" type="ORF">B2M26_03935</name>
</gene>
<protein>
    <recommendedName>
        <fullName evidence="3">Thymidylate synthase</fullName>
    </recommendedName>
</protein>
<sequence>MNYVVRGATVSETWLNAISYLVKNNKEAYNLIVEIDNPVEDDSAVRQQVNNTLKELSFQTIETVANTLFPAPYYVKGKERGTFYERFLYAYPILRKIQENRNGTYFGRLSAWKYKNSEERGFNQLEETIRKLNREHDNGRGIRVMYEMSIYDPELDHNNQMGFPCLSFLSLKIRDGCLDMTAVYRNQFFLKKAYGNYLGLGRLLQFICDHTNYKLGTLTCIATHAEFEKQKVKKIYADRLLEIASSREQLRLEIAE</sequence>
<dbReference type="InterPro" id="IPR036926">
    <property type="entry name" value="Thymidate_synth/dCMP_Mease_sf"/>
</dbReference>
<evidence type="ECO:0008006" key="3">
    <source>
        <dbReference type="Google" id="ProtNLM"/>
    </source>
</evidence>
<dbReference type="Proteomes" id="UP000190229">
    <property type="component" value="Unassembled WGS sequence"/>
</dbReference>
<proteinExistence type="predicted"/>
<organism evidence="1 2">
    <name type="scientific">Ferroacidibacillus organovorans</name>
    <dbReference type="NCBI Taxonomy" id="1765683"/>
    <lineage>
        <taxon>Bacteria</taxon>
        <taxon>Bacillati</taxon>
        <taxon>Bacillota</taxon>
        <taxon>Bacilli</taxon>
        <taxon>Bacillales</taxon>
        <taxon>Alicyclobacillaceae</taxon>
        <taxon>Ferroacidibacillus</taxon>
    </lineage>
</organism>
<dbReference type="EMBL" id="MWPS01000010">
    <property type="protein sequence ID" value="OPG16968.1"/>
    <property type="molecule type" value="Genomic_DNA"/>
</dbReference>
<evidence type="ECO:0000313" key="1">
    <source>
        <dbReference type="EMBL" id="OPG16968.1"/>
    </source>
</evidence>
<dbReference type="Gene3D" id="3.30.572.10">
    <property type="entry name" value="Thymidylate synthase/dCMP hydroxymethylase domain"/>
    <property type="match status" value="1"/>
</dbReference>
<evidence type="ECO:0000313" key="2">
    <source>
        <dbReference type="Proteomes" id="UP000190229"/>
    </source>
</evidence>
<dbReference type="SUPFAM" id="SSF55831">
    <property type="entry name" value="Thymidylate synthase/dCMP hydroxymethylase"/>
    <property type="match status" value="1"/>
</dbReference>
<reference evidence="1 2" key="1">
    <citation type="submission" date="2017-02" db="EMBL/GenBank/DDBJ databases">
        <title>Draft genome of Acidibacillus ferrooxidans Huett2.</title>
        <authorList>
            <person name="Schopf S."/>
        </authorList>
    </citation>
    <scope>NUCLEOTIDE SEQUENCE [LARGE SCALE GENOMIC DNA]</scope>
    <source>
        <strain evidence="1 2">Huett2</strain>
    </source>
</reference>